<evidence type="ECO:0000256" key="1">
    <source>
        <dbReference type="SAM" id="Coils"/>
    </source>
</evidence>
<dbReference type="InterPro" id="IPR003593">
    <property type="entry name" value="AAA+_ATPase"/>
</dbReference>
<dbReference type="SUPFAM" id="SSF52540">
    <property type="entry name" value="P-loop containing nucleoside triphosphate hydrolases"/>
    <property type="match status" value="1"/>
</dbReference>
<dbReference type="Proteomes" id="UP000094769">
    <property type="component" value="Unassembled WGS sequence"/>
</dbReference>
<evidence type="ECO:0000256" key="2">
    <source>
        <dbReference type="SAM" id="MobiDB-lite"/>
    </source>
</evidence>
<dbReference type="OrthoDB" id="9780149at2"/>
<sequence length="362" mass="40816">MYDDFYKLDGKPFQLTPDHKFFFNSKGHNRAMAYLRYGLEQGEGFIVITGGIGTGKTTLVRNLFDELSNMNVMAAQLVTTQVDPDDMLRMVCASFGLAHEGLNKATLLHNLEAIARARHAEGKQMLLVVDEAQNLPPRSVEELRMLSNFQVNNKALVQTFLLGQEEFKRTLQSPGMEQVRQRIIASYHLDPLSAEETAKYILHRLQLVGWKEDPTFAEGVFPMIFEFTGGVPRRINAMCDRMMLYGCLEELHTLEKDAVLSVMQELEQEVSFDPPGTEEAEQSQQLASVSPLHPTGGGLNGNQAAATQPSPQTLAHADELVYRIQDLEKEISSLKKTLRNEQKLLRKAILLQMDLDEYEDLD</sequence>
<evidence type="ECO:0000313" key="5">
    <source>
        <dbReference type="Proteomes" id="UP000094769"/>
    </source>
</evidence>
<dbReference type="EMBL" id="MARB01000002">
    <property type="protein sequence ID" value="ODJ89368.1"/>
    <property type="molecule type" value="Genomic_DNA"/>
</dbReference>
<dbReference type="InterPro" id="IPR027417">
    <property type="entry name" value="P-loop_NTPase"/>
</dbReference>
<feature type="domain" description="AAA+ ATPase" evidence="3">
    <location>
        <begin position="42"/>
        <end position="208"/>
    </location>
</feature>
<dbReference type="PANTHER" id="PTHR35894:SF1">
    <property type="entry name" value="PHOSPHORIBULOKINASE _ URIDINE KINASE FAMILY"/>
    <property type="match status" value="1"/>
</dbReference>
<accession>A0A7Z1AH93</accession>
<comment type="caution">
    <text evidence="4">The sequence shown here is derived from an EMBL/GenBank/DDBJ whole genome shotgun (WGS) entry which is preliminary data.</text>
</comment>
<dbReference type="AlphaFoldDB" id="A0A7Z1AH93"/>
<keyword evidence="1" id="KW-0175">Coiled coil</keyword>
<feature type="compositionally biased region" description="Polar residues" evidence="2">
    <location>
        <begin position="301"/>
        <end position="311"/>
    </location>
</feature>
<organism evidence="4 5">
    <name type="scientific">Candidatus Thiodiazotropha endolucinida</name>
    <dbReference type="NCBI Taxonomy" id="1655433"/>
    <lineage>
        <taxon>Bacteria</taxon>
        <taxon>Pseudomonadati</taxon>
        <taxon>Pseudomonadota</taxon>
        <taxon>Gammaproteobacteria</taxon>
        <taxon>Chromatiales</taxon>
        <taxon>Sedimenticolaceae</taxon>
        <taxon>Candidatus Thiodiazotropha</taxon>
    </lineage>
</organism>
<dbReference type="InterPro" id="IPR017466">
    <property type="entry name" value="XrtA-assoc_ATPase-like"/>
</dbReference>
<dbReference type="SMART" id="SM00382">
    <property type="entry name" value="AAA"/>
    <property type="match status" value="1"/>
</dbReference>
<dbReference type="RefSeq" id="WP_069121102.1">
    <property type="nucleotide sequence ID" value="NZ_MARB01000002.1"/>
</dbReference>
<gene>
    <name evidence="4" type="ORF">CODIS_04670</name>
</gene>
<reference evidence="4 5" key="1">
    <citation type="submission" date="2016-06" db="EMBL/GenBank/DDBJ databases">
        <title>Genome sequence of endosymbiont of Candidatus Endolucinida thiodiazotropha.</title>
        <authorList>
            <person name="Poehlein A."/>
            <person name="Koenig S."/>
            <person name="Heiden S.E."/>
            <person name="Thuermer A."/>
            <person name="Voget S."/>
            <person name="Daniel R."/>
            <person name="Markert S."/>
            <person name="Gros O."/>
            <person name="Schweder T."/>
        </authorList>
    </citation>
    <scope>NUCLEOTIDE SEQUENCE [LARGE SCALE GENOMIC DNA]</scope>
    <source>
        <strain evidence="4 5">COS</strain>
    </source>
</reference>
<dbReference type="GO" id="GO:0016887">
    <property type="term" value="F:ATP hydrolysis activity"/>
    <property type="evidence" value="ECO:0007669"/>
    <property type="project" value="InterPro"/>
</dbReference>
<dbReference type="Pfam" id="PF13401">
    <property type="entry name" value="AAA_22"/>
    <property type="match status" value="1"/>
</dbReference>
<feature type="compositionally biased region" description="Acidic residues" evidence="2">
    <location>
        <begin position="269"/>
        <end position="281"/>
    </location>
</feature>
<dbReference type="Gene3D" id="3.40.50.300">
    <property type="entry name" value="P-loop containing nucleotide triphosphate hydrolases"/>
    <property type="match status" value="1"/>
</dbReference>
<keyword evidence="5" id="KW-1185">Reference proteome</keyword>
<name>A0A7Z1AH93_9GAMM</name>
<dbReference type="InterPro" id="IPR052026">
    <property type="entry name" value="ExeA_AAA_ATPase_DNA-bind"/>
</dbReference>
<proteinExistence type="predicted"/>
<feature type="coiled-coil region" evidence="1">
    <location>
        <begin position="317"/>
        <end position="344"/>
    </location>
</feature>
<feature type="region of interest" description="Disordered" evidence="2">
    <location>
        <begin position="269"/>
        <end position="311"/>
    </location>
</feature>
<evidence type="ECO:0000259" key="3">
    <source>
        <dbReference type="SMART" id="SM00382"/>
    </source>
</evidence>
<protein>
    <recommendedName>
        <fullName evidence="3">AAA+ ATPase domain-containing protein</fullName>
    </recommendedName>
</protein>
<dbReference type="PANTHER" id="PTHR35894">
    <property type="entry name" value="GENERAL SECRETION PATHWAY PROTEIN A-RELATED"/>
    <property type="match status" value="1"/>
</dbReference>
<evidence type="ECO:0000313" key="4">
    <source>
        <dbReference type="EMBL" id="ODJ89368.1"/>
    </source>
</evidence>
<dbReference type="InterPro" id="IPR049945">
    <property type="entry name" value="AAA_22"/>
</dbReference>
<dbReference type="NCBIfam" id="TIGR03015">
    <property type="entry name" value="pepcterm_ATPase"/>
    <property type="match status" value="1"/>
</dbReference>